<keyword evidence="3" id="KW-1185">Reference proteome</keyword>
<feature type="non-terminal residue" evidence="2">
    <location>
        <position position="214"/>
    </location>
</feature>
<dbReference type="CDD" id="cd16663">
    <property type="entry name" value="RING-Ubox_PPIL2"/>
    <property type="match status" value="1"/>
</dbReference>
<comment type="caution">
    <text evidence="2">The sequence shown here is derived from an EMBL/GenBank/DDBJ whole genome shotgun (WGS) entry which is preliminary data.</text>
</comment>
<organism evidence="2 3">
    <name type="scientific">Bonamia ostreae</name>
    <dbReference type="NCBI Taxonomy" id="126728"/>
    <lineage>
        <taxon>Eukaryota</taxon>
        <taxon>Sar</taxon>
        <taxon>Rhizaria</taxon>
        <taxon>Endomyxa</taxon>
        <taxon>Ascetosporea</taxon>
        <taxon>Haplosporida</taxon>
        <taxon>Bonamia</taxon>
    </lineage>
</organism>
<dbReference type="InterPro" id="IPR016818">
    <property type="entry name" value="NOSIP"/>
</dbReference>
<dbReference type="PROSITE" id="PS51698">
    <property type="entry name" value="U_BOX"/>
    <property type="match status" value="1"/>
</dbReference>
<dbReference type="Proteomes" id="UP001439008">
    <property type="component" value="Unassembled WGS sequence"/>
</dbReference>
<dbReference type="InterPro" id="IPR003613">
    <property type="entry name" value="Ubox_domain"/>
</dbReference>
<sequence length="214" mass="24717">MGKNQHQQDRMHITSTEWRRDFGGFKEKRVPRVLPLSFDCCSISLLPFKSPVCTTDGNVFDKTNIREYIDKFGKCPVTGKSLKKKDLIKLNFSKNEKGKLHCPLTFRVFNDNSYIVAIKTSGNVFSHEAVEKLNIKPKFWEDVLDGTKFRKEDIITLQNPNKIEMRAIENFDHVIKKLVLDKEKTKKISNLAVKNVVDKINSENVKFTGTRLPK</sequence>
<dbReference type="PANTHER" id="PTHR13063:SF10">
    <property type="entry name" value="NITRIC OXIDE SYNTHASE-INTERACTING PROTEIN"/>
    <property type="match status" value="1"/>
</dbReference>
<dbReference type="InterPro" id="IPR013083">
    <property type="entry name" value="Znf_RING/FYVE/PHD"/>
</dbReference>
<gene>
    <name evidence="2" type="ORF">MHBO_003735</name>
</gene>
<dbReference type="Pfam" id="PF04641">
    <property type="entry name" value="Rtf2"/>
    <property type="match status" value="1"/>
</dbReference>
<proteinExistence type="predicted"/>
<dbReference type="Gene3D" id="3.30.40.10">
    <property type="entry name" value="Zinc/RING finger domain, C3HC4 (zinc finger)"/>
    <property type="match status" value="1"/>
</dbReference>
<reference evidence="2 3" key="1">
    <citation type="journal article" date="2024" name="BMC Biol.">
        <title>Comparative genomics of Ascetosporea gives new insight into the evolutionary basis for animal parasitism in Rhizaria.</title>
        <authorList>
            <person name="Hiltunen Thoren M."/>
            <person name="Onut-Brannstrom I."/>
            <person name="Alfjorden A."/>
            <person name="Peckova H."/>
            <person name="Swords F."/>
            <person name="Hooper C."/>
            <person name="Holzer A.S."/>
            <person name="Bass D."/>
            <person name="Burki F."/>
        </authorList>
    </citation>
    <scope>NUCLEOTIDE SEQUENCE [LARGE SCALE GENOMIC DNA]</scope>
    <source>
        <strain evidence="2">20-A016</strain>
    </source>
</reference>
<evidence type="ECO:0000313" key="3">
    <source>
        <dbReference type="Proteomes" id="UP001439008"/>
    </source>
</evidence>
<dbReference type="InterPro" id="IPR026951">
    <property type="entry name" value="PPIL2_U-box_dom"/>
</dbReference>
<dbReference type="SUPFAM" id="SSF57850">
    <property type="entry name" value="RING/U-box"/>
    <property type="match status" value="1"/>
</dbReference>
<dbReference type="PANTHER" id="PTHR13063">
    <property type="entry name" value="ENOS INTERACTING PROTEIN"/>
    <property type="match status" value="1"/>
</dbReference>
<feature type="domain" description="U-box" evidence="1">
    <location>
        <begin position="34"/>
        <end position="107"/>
    </location>
</feature>
<dbReference type="SMART" id="SM00504">
    <property type="entry name" value="Ubox"/>
    <property type="match status" value="1"/>
</dbReference>
<name>A0ABV2ARZ3_9EUKA</name>
<dbReference type="EMBL" id="JBDODL010002427">
    <property type="protein sequence ID" value="MES1922226.1"/>
    <property type="molecule type" value="Genomic_DNA"/>
</dbReference>
<protein>
    <recommendedName>
        <fullName evidence="1">U-box domain-containing protein</fullName>
    </recommendedName>
</protein>
<evidence type="ECO:0000259" key="1">
    <source>
        <dbReference type="PROSITE" id="PS51698"/>
    </source>
</evidence>
<accession>A0ABV2ARZ3</accession>
<evidence type="ECO:0000313" key="2">
    <source>
        <dbReference type="EMBL" id="MES1922226.1"/>
    </source>
</evidence>